<dbReference type="EMBL" id="BKCJ010003864">
    <property type="protein sequence ID" value="GEU57633.1"/>
    <property type="molecule type" value="Genomic_DNA"/>
</dbReference>
<feature type="region of interest" description="Disordered" evidence="1">
    <location>
        <begin position="29"/>
        <end position="52"/>
    </location>
</feature>
<proteinExistence type="predicted"/>
<accession>A0A6L2L727</accession>
<sequence>MMITETLLNKGFDEKYAICSMKLLKTKGQNQSWGVGDDDLKAKEGPPVLSTTSDIIGEKKTMKMVSN</sequence>
<dbReference type="AlphaFoldDB" id="A0A6L2L727"/>
<comment type="caution">
    <text evidence="2">The sequence shown here is derived from an EMBL/GenBank/DDBJ whole genome shotgun (WGS) entry which is preliminary data.</text>
</comment>
<protein>
    <submittedName>
        <fullName evidence="2">Uncharacterized protein</fullName>
    </submittedName>
</protein>
<evidence type="ECO:0000256" key="1">
    <source>
        <dbReference type="SAM" id="MobiDB-lite"/>
    </source>
</evidence>
<gene>
    <name evidence="2" type="ORF">Tci_029611</name>
</gene>
<organism evidence="2">
    <name type="scientific">Tanacetum cinerariifolium</name>
    <name type="common">Dalmatian daisy</name>
    <name type="synonym">Chrysanthemum cinerariifolium</name>
    <dbReference type="NCBI Taxonomy" id="118510"/>
    <lineage>
        <taxon>Eukaryota</taxon>
        <taxon>Viridiplantae</taxon>
        <taxon>Streptophyta</taxon>
        <taxon>Embryophyta</taxon>
        <taxon>Tracheophyta</taxon>
        <taxon>Spermatophyta</taxon>
        <taxon>Magnoliopsida</taxon>
        <taxon>eudicotyledons</taxon>
        <taxon>Gunneridae</taxon>
        <taxon>Pentapetalae</taxon>
        <taxon>asterids</taxon>
        <taxon>campanulids</taxon>
        <taxon>Asterales</taxon>
        <taxon>Asteraceae</taxon>
        <taxon>Asteroideae</taxon>
        <taxon>Anthemideae</taxon>
        <taxon>Anthemidinae</taxon>
        <taxon>Tanacetum</taxon>
    </lineage>
</organism>
<evidence type="ECO:0000313" key="2">
    <source>
        <dbReference type="EMBL" id="GEU57633.1"/>
    </source>
</evidence>
<name>A0A6L2L727_TANCI</name>
<reference evidence="2" key="1">
    <citation type="journal article" date="2019" name="Sci. Rep.">
        <title>Draft genome of Tanacetum cinerariifolium, the natural source of mosquito coil.</title>
        <authorList>
            <person name="Yamashiro T."/>
            <person name="Shiraishi A."/>
            <person name="Satake H."/>
            <person name="Nakayama K."/>
        </authorList>
    </citation>
    <scope>NUCLEOTIDE SEQUENCE</scope>
</reference>